<dbReference type="Pfam" id="PF07311">
    <property type="entry name" value="Dodecin"/>
    <property type="match status" value="1"/>
</dbReference>
<sequence length="88" mass="9497">MGHFRGMSTRTHAGDDVTTSGVRTRGHVAEVVGTSDESVDAAIDEGVSRAAGPREHVEWVEVTEVRSNVLGGKHRYSVELRLGLRRAA</sequence>
<organism evidence="2 3">
    <name type="scientific">Pseudonocardia endophytica</name>
    <dbReference type="NCBI Taxonomy" id="401976"/>
    <lineage>
        <taxon>Bacteria</taxon>
        <taxon>Bacillati</taxon>
        <taxon>Actinomycetota</taxon>
        <taxon>Actinomycetes</taxon>
        <taxon>Pseudonocardiales</taxon>
        <taxon>Pseudonocardiaceae</taxon>
        <taxon>Pseudonocardia</taxon>
    </lineage>
</organism>
<dbReference type="InterPro" id="IPR036694">
    <property type="entry name" value="Dodecin-like_sf"/>
</dbReference>
<gene>
    <name evidence="2" type="ORF">EV378_2905</name>
</gene>
<reference evidence="2 3" key="1">
    <citation type="submission" date="2019-03" db="EMBL/GenBank/DDBJ databases">
        <title>Sequencing the genomes of 1000 actinobacteria strains.</title>
        <authorList>
            <person name="Klenk H.-P."/>
        </authorList>
    </citation>
    <scope>NUCLEOTIDE SEQUENCE [LARGE SCALE GENOMIC DNA]</scope>
    <source>
        <strain evidence="2 3">DSM 44969</strain>
    </source>
</reference>
<dbReference type="InterPro" id="IPR009923">
    <property type="entry name" value="Dodecin"/>
</dbReference>
<keyword evidence="3" id="KW-1185">Reference proteome</keyword>
<evidence type="ECO:0000313" key="3">
    <source>
        <dbReference type="Proteomes" id="UP000295560"/>
    </source>
</evidence>
<dbReference type="InterPro" id="IPR025543">
    <property type="entry name" value="Dodecin-like"/>
</dbReference>
<feature type="region of interest" description="Disordered" evidence="1">
    <location>
        <begin position="1"/>
        <end position="24"/>
    </location>
</feature>
<protein>
    <submittedName>
        <fullName evidence="2">Flavin-binding protein dodecin</fullName>
    </submittedName>
</protein>
<accession>A0A4R1I1E4</accession>
<dbReference type="AlphaFoldDB" id="A0A4R1I1E4"/>
<evidence type="ECO:0000256" key="1">
    <source>
        <dbReference type="SAM" id="MobiDB-lite"/>
    </source>
</evidence>
<comment type="caution">
    <text evidence="2">The sequence shown here is derived from an EMBL/GenBank/DDBJ whole genome shotgun (WGS) entry which is preliminary data.</text>
</comment>
<dbReference type="Gene3D" id="3.30.1660.10">
    <property type="entry name" value="Flavin-binding protein dodecin"/>
    <property type="match status" value="1"/>
</dbReference>
<dbReference type="PANTHER" id="PTHR39324">
    <property type="entry name" value="CALCIUM DODECIN"/>
    <property type="match status" value="1"/>
</dbReference>
<dbReference type="EMBL" id="SMFZ01000001">
    <property type="protein sequence ID" value="TCK27050.1"/>
    <property type="molecule type" value="Genomic_DNA"/>
</dbReference>
<name>A0A4R1I1E4_PSEEN</name>
<proteinExistence type="predicted"/>
<evidence type="ECO:0000313" key="2">
    <source>
        <dbReference type="EMBL" id="TCK27050.1"/>
    </source>
</evidence>
<dbReference type="PANTHER" id="PTHR39324:SF1">
    <property type="entry name" value="CALCIUM DODECIN"/>
    <property type="match status" value="1"/>
</dbReference>
<dbReference type="Proteomes" id="UP000295560">
    <property type="component" value="Unassembled WGS sequence"/>
</dbReference>
<dbReference type="SUPFAM" id="SSF89807">
    <property type="entry name" value="Dodecin-like"/>
    <property type="match status" value="1"/>
</dbReference>